<organism evidence="4 5">
    <name type="scientific">Fopius arisanus</name>
    <dbReference type="NCBI Taxonomy" id="64838"/>
    <lineage>
        <taxon>Eukaryota</taxon>
        <taxon>Metazoa</taxon>
        <taxon>Ecdysozoa</taxon>
        <taxon>Arthropoda</taxon>
        <taxon>Hexapoda</taxon>
        <taxon>Insecta</taxon>
        <taxon>Pterygota</taxon>
        <taxon>Neoptera</taxon>
        <taxon>Endopterygota</taxon>
        <taxon>Hymenoptera</taxon>
        <taxon>Apocrita</taxon>
        <taxon>Ichneumonoidea</taxon>
        <taxon>Braconidae</taxon>
        <taxon>Opiinae</taxon>
        <taxon>Fopius</taxon>
    </lineage>
</organism>
<keyword evidence="4" id="KW-1185">Reference proteome</keyword>
<evidence type="ECO:0000256" key="1">
    <source>
        <dbReference type="ARBA" id="ARBA00008645"/>
    </source>
</evidence>
<dbReference type="Gene3D" id="3.40.50.1820">
    <property type="entry name" value="alpha/beta hydrolase"/>
    <property type="match status" value="1"/>
</dbReference>
<dbReference type="InterPro" id="IPR029058">
    <property type="entry name" value="AB_hydrolase_fold"/>
</dbReference>
<accession>A0A9R1U596</accession>
<protein>
    <submittedName>
        <fullName evidence="5">Probable serine hydrolase</fullName>
    </submittedName>
</protein>
<dbReference type="GO" id="GO:0016020">
    <property type="term" value="C:membrane"/>
    <property type="evidence" value="ECO:0007669"/>
    <property type="project" value="TreeGrafter"/>
</dbReference>
<dbReference type="AlphaFoldDB" id="A0A9R1U596"/>
<name>A0A9R1U596_9HYME</name>
<proteinExistence type="inferred from homology"/>
<dbReference type="KEGG" id="fas:105270049"/>
<reference evidence="5" key="1">
    <citation type="submission" date="2025-08" db="UniProtKB">
        <authorList>
            <consortium name="RefSeq"/>
        </authorList>
    </citation>
    <scope>IDENTIFICATION</scope>
    <source>
        <strain evidence="5">USDA-PBARC FA_bdor</strain>
        <tissue evidence="5">Whole organism</tissue>
    </source>
</reference>
<dbReference type="InterPro" id="IPR000073">
    <property type="entry name" value="AB_hydrolase_1"/>
</dbReference>
<dbReference type="InterPro" id="IPR050266">
    <property type="entry name" value="AB_hydrolase_sf"/>
</dbReference>
<evidence type="ECO:0000313" key="4">
    <source>
        <dbReference type="Proteomes" id="UP000694866"/>
    </source>
</evidence>
<dbReference type="PRINTS" id="PR00111">
    <property type="entry name" value="ABHYDROLASE"/>
</dbReference>
<dbReference type="GeneID" id="105270049"/>
<evidence type="ECO:0000256" key="2">
    <source>
        <dbReference type="ARBA" id="ARBA00022801"/>
    </source>
</evidence>
<dbReference type="PANTHER" id="PTHR43798">
    <property type="entry name" value="MONOACYLGLYCEROL LIPASE"/>
    <property type="match status" value="1"/>
</dbReference>
<evidence type="ECO:0000313" key="5">
    <source>
        <dbReference type="RefSeq" id="XP_011309029.1"/>
    </source>
</evidence>
<gene>
    <name evidence="5" type="primary">kraken</name>
</gene>
<dbReference type="GO" id="GO:0016787">
    <property type="term" value="F:hydrolase activity"/>
    <property type="evidence" value="ECO:0007669"/>
    <property type="project" value="UniProtKB-KW"/>
</dbReference>
<dbReference type="Proteomes" id="UP000694866">
    <property type="component" value="Unplaced"/>
</dbReference>
<dbReference type="PANTHER" id="PTHR43798:SF14">
    <property type="entry name" value="SERINE HYDROLASE-LIKE PROTEIN DDB_G0286239"/>
    <property type="match status" value="1"/>
</dbReference>
<sequence>METGNNEQIEPEEIKIPVPWGHVSGKWWGPKFIQPVVTLHGREDNSGSFDTLMPKLCKNQSYLCLDLPGHGLSSHLHEGQYYFVYWQGVMLLRRVVRHFQWNKVKIMGHSMGGAIGFLYAASYPKDVEVLICLDIAGPLVRDDFRCVEMAGDQIDKCLAYEKSDATNRPTYDYDSMIDIVEDAYKGSITRAGAEILLKRGSQPSPIPGQYYFTRDPRLKVSYLGNFNGELLKAFAEKITCAYLNIKADKGSRNDGKGRYPDILDTIKKSADKFEYHEFEGTHHMHLNDPETVAPVIMNFLKSLMKNNS</sequence>
<dbReference type="Pfam" id="PF00561">
    <property type="entry name" value="Abhydrolase_1"/>
    <property type="match status" value="1"/>
</dbReference>
<evidence type="ECO:0000259" key="3">
    <source>
        <dbReference type="Pfam" id="PF00561"/>
    </source>
</evidence>
<dbReference type="RefSeq" id="XP_011309029.1">
    <property type="nucleotide sequence ID" value="XM_011310727.1"/>
</dbReference>
<dbReference type="OrthoDB" id="190201at2759"/>
<dbReference type="CTD" id="33265"/>
<keyword evidence="2 5" id="KW-0378">Hydrolase</keyword>
<comment type="similarity">
    <text evidence="1">Belongs to the AB hydrolase superfamily.</text>
</comment>
<dbReference type="SUPFAM" id="SSF53474">
    <property type="entry name" value="alpha/beta-Hydrolases"/>
    <property type="match status" value="1"/>
</dbReference>
<feature type="domain" description="AB hydrolase-1" evidence="3">
    <location>
        <begin position="35"/>
        <end position="135"/>
    </location>
</feature>